<reference evidence="1" key="1">
    <citation type="submission" date="2021-03" db="EMBL/GenBank/DDBJ databases">
        <title>Genomic Encyclopedia of Type Strains, Phase IV (KMG-IV): sequencing the most valuable type-strain genomes for metagenomic binning, comparative biology and taxonomic classification.</title>
        <authorList>
            <person name="Goeker M."/>
        </authorList>
    </citation>
    <scope>NUCLEOTIDE SEQUENCE</scope>
    <source>
        <strain evidence="1">DSM 18131</strain>
    </source>
</reference>
<evidence type="ECO:0000313" key="2">
    <source>
        <dbReference type="Proteomes" id="UP000823773"/>
    </source>
</evidence>
<protein>
    <submittedName>
        <fullName evidence="1">Uncharacterized protein</fullName>
    </submittedName>
</protein>
<organism evidence="1 2">
    <name type="scientific">Ensifer adhaerens</name>
    <name type="common">Sinorhizobium morelense</name>
    <dbReference type="NCBI Taxonomy" id="106592"/>
    <lineage>
        <taxon>Bacteria</taxon>
        <taxon>Pseudomonadati</taxon>
        <taxon>Pseudomonadota</taxon>
        <taxon>Alphaproteobacteria</taxon>
        <taxon>Hyphomicrobiales</taxon>
        <taxon>Rhizobiaceae</taxon>
        <taxon>Sinorhizobium/Ensifer group</taxon>
        <taxon>Ensifer</taxon>
    </lineage>
</organism>
<accession>A0ACC5STR3</accession>
<dbReference type="Proteomes" id="UP000823773">
    <property type="component" value="Unassembled WGS sequence"/>
</dbReference>
<sequence>MNGQTILGNPSDPRITACGVRIDGQEMATLRPFIEGATDLNGNFAFSIATHSQGGGSTTSQRNRFSAGSLGDTQVVINRPGRVRITLVVTDDAGKTLCDLDQTIELSQPTTRI</sequence>
<proteinExistence type="predicted"/>
<keyword evidence="2" id="KW-1185">Reference proteome</keyword>
<gene>
    <name evidence="1" type="ORF">J2Z19_001851</name>
</gene>
<evidence type="ECO:0000313" key="1">
    <source>
        <dbReference type="EMBL" id="MBP1872139.1"/>
    </source>
</evidence>
<name>A0ACC5STR3_ENSAD</name>
<comment type="caution">
    <text evidence="1">The sequence shown here is derived from an EMBL/GenBank/DDBJ whole genome shotgun (WGS) entry which is preliminary data.</text>
</comment>
<dbReference type="EMBL" id="JAGGJR010000002">
    <property type="protein sequence ID" value="MBP1872139.1"/>
    <property type="molecule type" value="Genomic_DNA"/>
</dbReference>